<evidence type="ECO:0000313" key="5">
    <source>
        <dbReference type="EMBL" id="KAK3389738.1"/>
    </source>
</evidence>
<reference evidence="5" key="1">
    <citation type="journal article" date="2023" name="Mol. Phylogenet. Evol.">
        <title>Genome-scale phylogeny and comparative genomics of the fungal order Sordariales.</title>
        <authorList>
            <person name="Hensen N."/>
            <person name="Bonometti L."/>
            <person name="Westerberg I."/>
            <person name="Brannstrom I.O."/>
            <person name="Guillou S."/>
            <person name="Cros-Aarteil S."/>
            <person name="Calhoun S."/>
            <person name="Haridas S."/>
            <person name="Kuo A."/>
            <person name="Mondo S."/>
            <person name="Pangilinan J."/>
            <person name="Riley R."/>
            <person name="LaButti K."/>
            <person name="Andreopoulos B."/>
            <person name="Lipzen A."/>
            <person name="Chen C."/>
            <person name="Yan M."/>
            <person name="Daum C."/>
            <person name="Ng V."/>
            <person name="Clum A."/>
            <person name="Steindorff A."/>
            <person name="Ohm R.A."/>
            <person name="Martin F."/>
            <person name="Silar P."/>
            <person name="Natvig D.O."/>
            <person name="Lalanne C."/>
            <person name="Gautier V."/>
            <person name="Ament-Velasquez S.L."/>
            <person name="Kruys A."/>
            <person name="Hutchinson M.I."/>
            <person name="Powell A.J."/>
            <person name="Barry K."/>
            <person name="Miller A.N."/>
            <person name="Grigoriev I.V."/>
            <person name="Debuchy R."/>
            <person name="Gladieux P."/>
            <person name="Hiltunen Thoren M."/>
            <person name="Johannesson H."/>
        </authorList>
    </citation>
    <scope>NUCLEOTIDE SEQUENCE</scope>
    <source>
        <strain evidence="5">CBS 232.78</strain>
    </source>
</reference>
<feature type="domain" description="Carbohydrate kinase PfkB" evidence="4">
    <location>
        <begin position="203"/>
        <end position="306"/>
    </location>
</feature>
<dbReference type="PANTHER" id="PTHR10584:SF166">
    <property type="entry name" value="RIBOKINASE"/>
    <property type="match status" value="1"/>
</dbReference>
<dbReference type="InterPro" id="IPR011611">
    <property type="entry name" value="PfkB_dom"/>
</dbReference>
<feature type="region of interest" description="Disordered" evidence="3">
    <location>
        <begin position="97"/>
        <end position="119"/>
    </location>
</feature>
<dbReference type="InterPro" id="IPR029056">
    <property type="entry name" value="Ribokinase-like"/>
</dbReference>
<gene>
    <name evidence="5" type="ORF">B0H63DRAFT_507255</name>
</gene>
<dbReference type="EMBL" id="JAULSW010000002">
    <property type="protein sequence ID" value="KAK3389738.1"/>
    <property type="molecule type" value="Genomic_DNA"/>
</dbReference>
<evidence type="ECO:0000313" key="6">
    <source>
        <dbReference type="Proteomes" id="UP001285441"/>
    </source>
</evidence>
<feature type="region of interest" description="Disordered" evidence="3">
    <location>
        <begin position="1"/>
        <end position="37"/>
    </location>
</feature>
<dbReference type="GO" id="GO:0016301">
    <property type="term" value="F:kinase activity"/>
    <property type="evidence" value="ECO:0007669"/>
    <property type="project" value="UniProtKB-KW"/>
</dbReference>
<dbReference type="Pfam" id="PF00294">
    <property type="entry name" value="PfkB"/>
    <property type="match status" value="1"/>
</dbReference>
<dbReference type="AlphaFoldDB" id="A0AAE0U3K8"/>
<protein>
    <submittedName>
        <fullName evidence="5">Ribokinase-like protein</fullName>
    </submittedName>
</protein>
<dbReference type="SUPFAM" id="SSF53613">
    <property type="entry name" value="Ribokinase-like"/>
    <property type="match status" value="1"/>
</dbReference>
<dbReference type="PRINTS" id="PR00990">
    <property type="entry name" value="RIBOKINASE"/>
</dbReference>
<keyword evidence="6" id="KW-1185">Reference proteome</keyword>
<keyword evidence="2" id="KW-0418">Kinase</keyword>
<name>A0AAE0U3K8_9PEZI</name>
<feature type="compositionally biased region" description="Low complexity" evidence="3">
    <location>
        <begin position="23"/>
        <end position="32"/>
    </location>
</feature>
<evidence type="ECO:0000256" key="3">
    <source>
        <dbReference type="SAM" id="MobiDB-lite"/>
    </source>
</evidence>
<keyword evidence="1" id="KW-0808">Transferase</keyword>
<dbReference type="PANTHER" id="PTHR10584">
    <property type="entry name" value="SUGAR KINASE"/>
    <property type="match status" value="1"/>
</dbReference>
<sequence length="323" mass="34989">MSLRESLRSQLKKMISNKHNRRGSINSNSGNDNGDEERAINPLNGLITVVGSVNMDSISLVGLHPGPNRHVLADKLIKMPGGHGLNQAIACVRLSHRSPGEPDLTSASGAGSHSASEKPLLPHDIDVSVKLVGMVDGARHLQSRPRLPVPEDLWRVDHVIMNASRADVDCDGHEERRSVGSAAGQDMGSGSRIVKAYWDDCEHFHELGARCVVITMGQKGAIASVRERSRKDRPRMIHSGVLVPKGPVKVRDTTGASDAFIGAYAVEILRQIKANEEENISRAMEMGIKAVGCTVTNIGSMDSIPWRDDVLNREFDGVEDPSV</sequence>
<evidence type="ECO:0000256" key="1">
    <source>
        <dbReference type="ARBA" id="ARBA00022679"/>
    </source>
</evidence>
<proteinExistence type="predicted"/>
<dbReference type="GO" id="GO:0006796">
    <property type="term" value="P:phosphate-containing compound metabolic process"/>
    <property type="evidence" value="ECO:0007669"/>
    <property type="project" value="UniProtKB-ARBA"/>
</dbReference>
<organism evidence="5 6">
    <name type="scientific">Podospora didyma</name>
    <dbReference type="NCBI Taxonomy" id="330526"/>
    <lineage>
        <taxon>Eukaryota</taxon>
        <taxon>Fungi</taxon>
        <taxon>Dikarya</taxon>
        <taxon>Ascomycota</taxon>
        <taxon>Pezizomycotina</taxon>
        <taxon>Sordariomycetes</taxon>
        <taxon>Sordariomycetidae</taxon>
        <taxon>Sordariales</taxon>
        <taxon>Podosporaceae</taxon>
        <taxon>Podospora</taxon>
    </lineage>
</organism>
<dbReference type="Proteomes" id="UP001285441">
    <property type="component" value="Unassembled WGS sequence"/>
</dbReference>
<reference evidence="5" key="2">
    <citation type="submission" date="2023-06" db="EMBL/GenBank/DDBJ databases">
        <authorList>
            <consortium name="Lawrence Berkeley National Laboratory"/>
            <person name="Haridas S."/>
            <person name="Hensen N."/>
            <person name="Bonometti L."/>
            <person name="Westerberg I."/>
            <person name="Brannstrom I.O."/>
            <person name="Guillou S."/>
            <person name="Cros-Aarteil S."/>
            <person name="Calhoun S."/>
            <person name="Kuo A."/>
            <person name="Mondo S."/>
            <person name="Pangilinan J."/>
            <person name="Riley R."/>
            <person name="LaButti K."/>
            <person name="Andreopoulos B."/>
            <person name="Lipzen A."/>
            <person name="Chen C."/>
            <person name="Yanf M."/>
            <person name="Daum C."/>
            <person name="Ng V."/>
            <person name="Clum A."/>
            <person name="Steindorff A."/>
            <person name="Ohm R."/>
            <person name="Martin F."/>
            <person name="Silar P."/>
            <person name="Natvig D."/>
            <person name="Lalanne C."/>
            <person name="Gautier V."/>
            <person name="Ament-velasquez S.L."/>
            <person name="Kruys A."/>
            <person name="Hutchinson M.I."/>
            <person name="Powell A.J."/>
            <person name="Barry K."/>
            <person name="Miller A.N."/>
            <person name="Grigoriev I.V."/>
            <person name="Debuchy R."/>
            <person name="Gladieux P."/>
            <person name="Thoren M.H."/>
            <person name="Johannesson H."/>
        </authorList>
    </citation>
    <scope>NUCLEOTIDE SEQUENCE</scope>
    <source>
        <strain evidence="5">CBS 232.78</strain>
    </source>
</reference>
<evidence type="ECO:0000259" key="4">
    <source>
        <dbReference type="Pfam" id="PF00294"/>
    </source>
</evidence>
<evidence type="ECO:0000256" key="2">
    <source>
        <dbReference type="ARBA" id="ARBA00022777"/>
    </source>
</evidence>
<accession>A0AAE0U3K8</accession>
<dbReference type="Gene3D" id="3.40.1190.20">
    <property type="match status" value="2"/>
</dbReference>
<comment type="caution">
    <text evidence="5">The sequence shown here is derived from an EMBL/GenBank/DDBJ whole genome shotgun (WGS) entry which is preliminary data.</text>
</comment>
<dbReference type="InterPro" id="IPR002139">
    <property type="entry name" value="Ribo/fructo_kinase"/>
</dbReference>